<dbReference type="RefSeq" id="WP_367168788.1">
    <property type="nucleotide sequence ID" value="NZ_JBFKZN010000024.1"/>
</dbReference>
<evidence type="ECO:0000313" key="2">
    <source>
        <dbReference type="Proteomes" id="UP001554567"/>
    </source>
</evidence>
<dbReference type="InterPro" id="IPR047937">
    <property type="entry name" value="Eex_IncN-like"/>
</dbReference>
<protein>
    <submittedName>
        <fullName evidence="1">EexN family lipoprotein</fullName>
    </submittedName>
</protein>
<gene>
    <name evidence="1" type="ORF">ABW286_22800</name>
</gene>
<dbReference type="PROSITE" id="PS51257">
    <property type="entry name" value="PROKAR_LIPOPROTEIN"/>
    <property type="match status" value="1"/>
</dbReference>
<evidence type="ECO:0000313" key="1">
    <source>
        <dbReference type="EMBL" id="MEW5291970.1"/>
    </source>
</evidence>
<name>A0ABV3N832_9GAMM</name>
<dbReference type="Proteomes" id="UP001554567">
    <property type="component" value="Unassembled WGS sequence"/>
</dbReference>
<comment type="caution">
    <text evidence="1">The sequence shown here is derived from an EMBL/GenBank/DDBJ whole genome shotgun (WGS) entry which is preliminary data.</text>
</comment>
<dbReference type="NCBIfam" id="NF033894">
    <property type="entry name" value="Eex_IncN"/>
    <property type="match status" value="1"/>
</dbReference>
<reference evidence="1 2" key="1">
    <citation type="submission" date="2024-07" db="EMBL/GenBank/DDBJ databases">
        <authorList>
            <person name="Dulla G.F.J."/>
            <person name="Delorm J.G."/>
        </authorList>
    </citation>
    <scope>NUCLEOTIDE SEQUENCE [LARGE SCALE GENOMIC DNA]</scope>
    <source>
        <strain evidence="1 2">JGD 233</strain>
    </source>
</reference>
<keyword evidence="2" id="KW-1185">Reference proteome</keyword>
<dbReference type="EMBL" id="JBFKZN010000024">
    <property type="protein sequence ID" value="MEW5291970.1"/>
    <property type="molecule type" value="Genomic_DNA"/>
</dbReference>
<sequence>MRLKIINRTIYFAAFVFLLSACDGKTKSIDELKKDPSEAERILKGCGNPDKEEVNNCNNAREALAQINAEESLERLKK</sequence>
<proteinExistence type="predicted"/>
<accession>A0ABV3N832</accession>
<keyword evidence="1" id="KW-0449">Lipoprotein</keyword>
<organism evidence="1 2">
    <name type="scientific">Erwinia papayae</name>
    <dbReference type="NCBI Taxonomy" id="206499"/>
    <lineage>
        <taxon>Bacteria</taxon>
        <taxon>Pseudomonadati</taxon>
        <taxon>Pseudomonadota</taxon>
        <taxon>Gammaproteobacteria</taxon>
        <taxon>Enterobacterales</taxon>
        <taxon>Erwiniaceae</taxon>
        <taxon>Erwinia</taxon>
    </lineage>
</organism>